<evidence type="ECO:0000259" key="1">
    <source>
        <dbReference type="Pfam" id="PF04073"/>
    </source>
</evidence>
<sequence length="163" mass="18076">MKDEVTDMAIENVKEYFRQYGIQDRILEFDVSSATVELAAEAVGCEPKRIAKTMSFLGKEQPVLIVLAGDARISNSKYKEIFHTKAKMIPKDLVEKLIGHEIGGVCPFAVKTGVEVYLDSSLKRFETVFPAAGSCNSAIELSVEELMRYSGAKDFVDVSEDLE</sequence>
<feature type="domain" description="YbaK/aminoacyl-tRNA synthetase-associated" evidence="1">
    <location>
        <begin position="34"/>
        <end position="148"/>
    </location>
</feature>
<dbReference type="KEGG" id="faa:HMPREF0389_00974"/>
<evidence type="ECO:0000313" key="2">
    <source>
        <dbReference type="EMBL" id="EFE29052.2"/>
    </source>
</evidence>
<dbReference type="PANTHER" id="PTHR30411:SF1">
    <property type="entry name" value="CYTOPLASMIC PROTEIN"/>
    <property type="match status" value="1"/>
</dbReference>
<evidence type="ECO:0000313" key="3">
    <source>
        <dbReference type="Proteomes" id="UP000007468"/>
    </source>
</evidence>
<name>D6GQJ9_FILAD</name>
<accession>D6GQJ9</accession>
<dbReference type="InterPro" id="IPR007214">
    <property type="entry name" value="YbaK/aa-tRNA-synth-assoc-dom"/>
</dbReference>
<gene>
    <name evidence="2" type="ordered locus">HMPREF0389_00974</name>
</gene>
<dbReference type="EMBL" id="CP002390">
    <property type="protein sequence ID" value="EFE29052.2"/>
    <property type="molecule type" value="Genomic_DNA"/>
</dbReference>
<dbReference type="AlphaFoldDB" id="D6GQJ9"/>
<reference evidence="3" key="1">
    <citation type="submission" date="2010-12" db="EMBL/GenBank/DDBJ databases">
        <title>The genome sequence of Filifactor alocis strain ATCC 35896.</title>
        <authorList>
            <consortium name="The Broad Institute Genome Sequencing Platform"/>
            <person name="Ward D."/>
            <person name="Earl A."/>
            <person name="Feldgarden M."/>
            <person name="Young S.K."/>
            <person name="Gargeya S."/>
            <person name="Zeng Q."/>
            <person name="Alvarado L."/>
            <person name="Berlin A."/>
            <person name="Bochicchio J."/>
            <person name="Chapman S.B."/>
            <person name="Chen Z."/>
            <person name="Freedman E."/>
            <person name="Gellesch M."/>
            <person name="Goldberg J."/>
            <person name="Griggs A."/>
            <person name="Gujja S."/>
            <person name="Heilman E."/>
            <person name="Heiman D."/>
            <person name="Howarth C."/>
            <person name="Mehta T."/>
            <person name="Neiman D."/>
            <person name="Pearson M."/>
            <person name="Roberts A."/>
            <person name="Saif S."/>
            <person name="Shea T."/>
            <person name="Shenoy N."/>
            <person name="Sisk P."/>
            <person name="Stolte C."/>
            <person name="Sykes S."/>
            <person name="White J."/>
            <person name="Yandava C."/>
            <person name="Izard J."/>
            <person name="Blanton J.M."/>
            <person name="Baranova O.V."/>
            <person name="Tanner A.C."/>
            <person name="Dewhirst F.E."/>
            <person name="Haas B."/>
            <person name="Nusbaum C."/>
            <person name="Birren B."/>
        </authorList>
    </citation>
    <scope>NUCLEOTIDE SEQUENCE [LARGE SCALE GENOMIC DNA]</scope>
    <source>
        <strain evidence="3">ATCC 35896 / D40 B5</strain>
    </source>
</reference>
<dbReference type="GO" id="GO:0016874">
    <property type="term" value="F:ligase activity"/>
    <property type="evidence" value="ECO:0007669"/>
    <property type="project" value="UniProtKB-KW"/>
</dbReference>
<dbReference type="Pfam" id="PF04073">
    <property type="entry name" value="tRNA_edit"/>
    <property type="match status" value="1"/>
</dbReference>
<keyword evidence="2" id="KW-0436">Ligase</keyword>
<dbReference type="PATRIC" id="fig|546269.5.peg.1482"/>
<dbReference type="InterPro" id="IPR036754">
    <property type="entry name" value="YbaK/aa-tRNA-synt-asso_dom_sf"/>
</dbReference>
<dbReference type="STRING" id="546269.HMPREF0389_00974"/>
<dbReference type="SUPFAM" id="SSF55826">
    <property type="entry name" value="YbaK/ProRS associated domain"/>
    <property type="match status" value="1"/>
</dbReference>
<keyword evidence="3" id="KW-1185">Reference proteome</keyword>
<dbReference type="CDD" id="cd04333">
    <property type="entry name" value="ProX_deacylase"/>
    <property type="match status" value="1"/>
</dbReference>
<dbReference type="Gene3D" id="3.90.960.10">
    <property type="entry name" value="YbaK/aminoacyl-tRNA synthetase-associated domain"/>
    <property type="match status" value="1"/>
</dbReference>
<dbReference type="PANTHER" id="PTHR30411">
    <property type="entry name" value="CYTOPLASMIC PROTEIN"/>
    <property type="match status" value="1"/>
</dbReference>
<dbReference type="Proteomes" id="UP000007468">
    <property type="component" value="Chromosome"/>
</dbReference>
<dbReference type="HOGENOM" id="CLU_094875_0_3_9"/>
<dbReference type="eggNOG" id="COG2606">
    <property type="taxonomic scope" value="Bacteria"/>
</dbReference>
<dbReference type="GO" id="GO:0002161">
    <property type="term" value="F:aminoacyl-tRNA deacylase activity"/>
    <property type="evidence" value="ECO:0007669"/>
    <property type="project" value="InterPro"/>
</dbReference>
<organism evidence="2 3">
    <name type="scientific">Filifactor alocis (strain ATCC 35896 / CCUG 47790 / D40 B5)</name>
    <name type="common">Fusobacterium alocis</name>
    <dbReference type="NCBI Taxonomy" id="546269"/>
    <lineage>
        <taxon>Bacteria</taxon>
        <taxon>Bacillati</taxon>
        <taxon>Bacillota</taxon>
        <taxon>Clostridia</taxon>
        <taxon>Peptostreptococcales</taxon>
        <taxon>Filifactoraceae</taxon>
        <taxon>Filifactor</taxon>
    </lineage>
</organism>
<protein>
    <submittedName>
        <fullName evidence="2">YbaK/proline--tRNA ligase associated domain protein</fullName>
    </submittedName>
</protein>
<proteinExistence type="predicted"/>